<gene>
    <name evidence="6" type="ORF">B5807_09824</name>
</gene>
<protein>
    <recommendedName>
        <fullName evidence="8">RTA1-domain-containing protein</fullName>
    </recommendedName>
</protein>
<comment type="subcellular location">
    <subcellularLocation>
        <location evidence="1">Membrane</location>
        <topology evidence="1">Multi-pass membrane protein</topology>
    </subcellularLocation>
</comment>
<keyword evidence="2 5" id="KW-0812">Transmembrane</keyword>
<dbReference type="InParanoid" id="A0A1Y2LVR9"/>
<name>A0A1Y2LVR9_EPING</name>
<feature type="transmembrane region" description="Helical" evidence="5">
    <location>
        <begin position="40"/>
        <end position="60"/>
    </location>
</feature>
<feature type="transmembrane region" description="Helical" evidence="5">
    <location>
        <begin position="179"/>
        <end position="203"/>
    </location>
</feature>
<keyword evidence="7" id="KW-1185">Reference proteome</keyword>
<evidence type="ECO:0008006" key="8">
    <source>
        <dbReference type="Google" id="ProtNLM"/>
    </source>
</evidence>
<dbReference type="AlphaFoldDB" id="A0A1Y2LVR9"/>
<dbReference type="PANTHER" id="PTHR31465">
    <property type="entry name" value="PROTEIN RTA1-RELATED"/>
    <property type="match status" value="1"/>
</dbReference>
<dbReference type="OMA" id="PGCEVEN"/>
<keyword evidence="3 5" id="KW-1133">Transmembrane helix</keyword>
<accession>A0A1Y2LVR9</accession>
<dbReference type="GO" id="GO:0005886">
    <property type="term" value="C:plasma membrane"/>
    <property type="evidence" value="ECO:0007669"/>
    <property type="project" value="TreeGrafter"/>
</dbReference>
<evidence type="ECO:0000256" key="5">
    <source>
        <dbReference type="SAM" id="Phobius"/>
    </source>
</evidence>
<dbReference type="InterPro" id="IPR007568">
    <property type="entry name" value="RTA1"/>
</dbReference>
<feature type="transmembrane region" description="Helical" evidence="5">
    <location>
        <begin position="100"/>
        <end position="120"/>
    </location>
</feature>
<organism evidence="6 7">
    <name type="scientific">Epicoccum nigrum</name>
    <name type="common">Soil fungus</name>
    <name type="synonym">Epicoccum purpurascens</name>
    <dbReference type="NCBI Taxonomy" id="105696"/>
    <lineage>
        <taxon>Eukaryota</taxon>
        <taxon>Fungi</taxon>
        <taxon>Dikarya</taxon>
        <taxon>Ascomycota</taxon>
        <taxon>Pezizomycotina</taxon>
        <taxon>Dothideomycetes</taxon>
        <taxon>Pleosporomycetidae</taxon>
        <taxon>Pleosporales</taxon>
        <taxon>Pleosporineae</taxon>
        <taxon>Didymellaceae</taxon>
        <taxon>Epicoccum</taxon>
    </lineage>
</organism>
<evidence type="ECO:0000256" key="2">
    <source>
        <dbReference type="ARBA" id="ARBA00022692"/>
    </source>
</evidence>
<dbReference type="STRING" id="105696.A0A1Y2LVR9"/>
<sequence length="322" mass="35285">MPVPPSNPNDCESIGQVIDWNGMQVECTIEGTLYGYYPSLGANGFFAAFFALCFVAQLVLGIRYKTWTYMIALCLGCFGEAVGYGGRIMMNNDPIGRTGFMIQICCLIISPAFIAAGIYLTLKHIVLTFGTAWSRLRPALYTYIFIGGDLISLGLQGAGGGLASAGDPGSATQDTGTNLMIAGVIFQVVILVFFGYFLVEYAIRTNRRRDQLSAESMQLFRSTSFRCFMFAIAVAYMGIFIRCVYRIPELTGGWRSELMRNEAEFIALEGVMIVLSVAALTIFHPGYCFPALASTIGKNKKLSQEKSIDETSDVEMIGGRKR</sequence>
<dbReference type="GO" id="GO:0000324">
    <property type="term" value="C:fungal-type vacuole"/>
    <property type="evidence" value="ECO:0007669"/>
    <property type="project" value="TreeGrafter"/>
</dbReference>
<dbReference type="FunCoup" id="A0A1Y2LVR9">
    <property type="interactions" value="35"/>
</dbReference>
<dbReference type="Pfam" id="PF04479">
    <property type="entry name" value="RTA1"/>
    <property type="match status" value="1"/>
</dbReference>
<dbReference type="EMBL" id="KZ107849">
    <property type="protein sequence ID" value="OSS47078.1"/>
    <property type="molecule type" value="Genomic_DNA"/>
</dbReference>
<dbReference type="Proteomes" id="UP000193240">
    <property type="component" value="Unassembled WGS sequence"/>
</dbReference>
<evidence type="ECO:0000256" key="3">
    <source>
        <dbReference type="ARBA" id="ARBA00022989"/>
    </source>
</evidence>
<keyword evidence="4 5" id="KW-0472">Membrane</keyword>
<evidence type="ECO:0000256" key="4">
    <source>
        <dbReference type="ARBA" id="ARBA00023136"/>
    </source>
</evidence>
<feature type="transmembrane region" description="Helical" evidence="5">
    <location>
        <begin position="265"/>
        <end position="293"/>
    </location>
</feature>
<dbReference type="PANTHER" id="PTHR31465:SF8">
    <property type="entry name" value="DOMAIN PROTEIN, PUTATIVE (AFU_ORTHOLOGUE AFUA_6G14140)-RELATED"/>
    <property type="match status" value="1"/>
</dbReference>
<feature type="transmembrane region" description="Helical" evidence="5">
    <location>
        <begin position="140"/>
        <end position="159"/>
    </location>
</feature>
<feature type="transmembrane region" description="Helical" evidence="5">
    <location>
        <begin position="67"/>
        <end position="88"/>
    </location>
</feature>
<feature type="transmembrane region" description="Helical" evidence="5">
    <location>
        <begin position="224"/>
        <end position="245"/>
    </location>
</feature>
<evidence type="ECO:0000256" key="1">
    <source>
        <dbReference type="ARBA" id="ARBA00004141"/>
    </source>
</evidence>
<evidence type="ECO:0000313" key="7">
    <source>
        <dbReference type="Proteomes" id="UP000193240"/>
    </source>
</evidence>
<evidence type="ECO:0000313" key="6">
    <source>
        <dbReference type="EMBL" id="OSS47078.1"/>
    </source>
</evidence>
<reference evidence="6 7" key="1">
    <citation type="journal article" date="2017" name="Genome Announc.">
        <title>Genome sequence of the saprophytic ascomycete Epicoccum nigrum ICMP 19927 strain isolated from New Zealand.</title>
        <authorList>
            <person name="Fokin M."/>
            <person name="Fleetwood D."/>
            <person name="Weir B.S."/>
            <person name="Villas-Boas S.G."/>
        </authorList>
    </citation>
    <scope>NUCLEOTIDE SEQUENCE [LARGE SCALE GENOMIC DNA]</scope>
    <source>
        <strain evidence="6 7">ICMP 19927</strain>
    </source>
</reference>
<proteinExistence type="predicted"/>